<dbReference type="KEGG" id="pvv:PVVCY_0500360"/>
<dbReference type="RefSeq" id="XP_008625633.2">
    <property type="nucleotide sequence ID" value="XM_008627411.2"/>
</dbReference>
<dbReference type="VEuPathDB" id="PlasmoDB:PVVCY_0500360"/>
<dbReference type="Proteomes" id="UP000290582">
    <property type="component" value="Chromosome PVVCY_05"/>
</dbReference>
<dbReference type="GeneID" id="19961972"/>
<gene>
    <name evidence="1" type="ORF">PVVCY_0500360</name>
</gene>
<dbReference type="AlphaFoldDB" id="A0A449BNW6"/>
<name>A0A449BNW6_PLAVN</name>
<sequence>MMRFIGSIRRELMYWGAGRNGLVEPITKKRYSTKITTDIENDVIKKLVNMDSKNISYGIKKCVKNCFINKKMFNIYTDLVKKHSNNFEFQDVVVVLQSYALCKERNFQVYSILSNRTLYIFKENKIEYNKLTYDNIYRYILASNNLNYTDYELMTIFLKIIKNNLNIFGMKKISNILHALVKLKIIDDDLLDLCYFYILEHFDEMKYNYINHILSAYSKKTNIAYSELYYKLIKYVYENIKLMDSISIYNTVIQIKNILDVLKRDKVYQVYFSNDNYAYDLSKNVSANIGRTKDGPGVERADKKNDTHTNDSKYLESVLSKDNEKQKGEENDNFCYINDEGKKTEEEKKKNNCEDYNKKVLNNIVPLLFYKVNSCLAFLSLNQLIKLLCAYKELNYFNYVYIYKRLLNFLLSKVKTSKINLEERILILEFFTVLPYVDNNMEEIINLVIDNIENVLIFDYFYLCRLLACCKQLQIHSDNILSKIDLLIFKNKKKFENYTNLNDLQLFLQFYNKNYQEWEEMVKFLNSIVEEKKNTNKIEQEDNTNSNITSLPINNEIQKVITYKYNKVEKCFNENTLNIIDDTKSLVSPEKEISTDNPYDANSPKNKSNISKNISQYLYFNLINEKK</sequence>
<reference evidence="1 2" key="1">
    <citation type="submission" date="2019-01" db="EMBL/GenBank/DDBJ databases">
        <authorList>
            <person name="Ramaprasad A."/>
        </authorList>
    </citation>
    <scope>NUCLEOTIDE SEQUENCE [LARGE SCALE GENOMIC DNA]</scope>
</reference>
<evidence type="ECO:0000313" key="1">
    <source>
        <dbReference type="EMBL" id="VEV55151.1"/>
    </source>
</evidence>
<protein>
    <submittedName>
        <fullName evidence="1">Uncharacterized protein</fullName>
    </submittedName>
</protein>
<dbReference type="EMBL" id="LR215061">
    <property type="protein sequence ID" value="VEV55151.1"/>
    <property type="molecule type" value="Genomic_DNA"/>
</dbReference>
<proteinExistence type="predicted"/>
<organism evidence="1 2">
    <name type="scientific">Plasmodium vinckei vinckei</name>
    <dbReference type="NCBI Taxonomy" id="54757"/>
    <lineage>
        <taxon>Eukaryota</taxon>
        <taxon>Sar</taxon>
        <taxon>Alveolata</taxon>
        <taxon>Apicomplexa</taxon>
        <taxon>Aconoidasida</taxon>
        <taxon>Haemosporida</taxon>
        <taxon>Plasmodiidae</taxon>
        <taxon>Plasmodium</taxon>
        <taxon>Plasmodium (Vinckeia)</taxon>
    </lineage>
</organism>
<dbReference type="OrthoDB" id="361063at2759"/>
<accession>A0A449BNW6</accession>
<evidence type="ECO:0000313" key="2">
    <source>
        <dbReference type="Proteomes" id="UP000290582"/>
    </source>
</evidence>